<protein>
    <submittedName>
        <fullName evidence="2">Uncharacterized protein</fullName>
    </submittedName>
</protein>
<evidence type="ECO:0000313" key="2">
    <source>
        <dbReference type="EMBL" id="GEU30850.1"/>
    </source>
</evidence>
<gene>
    <name evidence="2" type="ORF">Tci_002828</name>
</gene>
<sequence>MAFLYSSTSIDLCKMPFFPRPPQPFELDSKPVNLLSKPSFSFLTYSSLFTRQEKASDHEYILLPFMPSSTQSSDDKDAGDVPDKGDEGVNPSMTSLEEIGIFDDVCDDREVGTEAKTNNLELLTVVSPIPTTRVHKDHPKERIIRDLNLATQTRRMLNFFDRKCYEPKKIIQALADPSWIEAMQEELLQFKLQKQTKTNQASKIKKLKKKVTKLKGKMKKRTHRLKRLYKIVLSARIVSLDEEGLGDQEDASKQGRIVKIDASEDLSLINETAQDQGRINDQDLFGVHDLNGDKVFVDVTTGENVEQDAIVAKKVVITIKDIEVTTVAATTPQISKDELTSTQMLMEIKVAKPKAKGVTIQESSEFRTTSLSQLPQAKDKETEMKAEMDEEERIAIEKNEANIAVIEEWDDVQAIIDADKQLAEQLQAQEREQLSIKERSKFWLSSLNIEEIILLPKELRRSETSHPQRHIVKVLCVLI</sequence>
<reference evidence="2" key="1">
    <citation type="journal article" date="2019" name="Sci. Rep.">
        <title>Draft genome of Tanacetum cinerariifolium, the natural source of mosquito coil.</title>
        <authorList>
            <person name="Yamashiro T."/>
            <person name="Shiraishi A."/>
            <person name="Satake H."/>
            <person name="Nakayama K."/>
        </authorList>
    </citation>
    <scope>NUCLEOTIDE SEQUENCE</scope>
</reference>
<feature type="compositionally biased region" description="Basic and acidic residues" evidence="1">
    <location>
        <begin position="73"/>
        <end position="87"/>
    </location>
</feature>
<comment type="caution">
    <text evidence="2">The sequence shown here is derived from an EMBL/GenBank/DDBJ whole genome shotgun (WGS) entry which is preliminary data.</text>
</comment>
<feature type="region of interest" description="Disordered" evidence="1">
    <location>
        <begin position="66"/>
        <end position="92"/>
    </location>
</feature>
<dbReference type="AlphaFoldDB" id="A0A6L2J2H6"/>
<dbReference type="EMBL" id="BKCJ010000195">
    <property type="protein sequence ID" value="GEU30850.1"/>
    <property type="molecule type" value="Genomic_DNA"/>
</dbReference>
<evidence type="ECO:0000256" key="1">
    <source>
        <dbReference type="SAM" id="MobiDB-lite"/>
    </source>
</evidence>
<name>A0A6L2J2H6_TANCI</name>
<proteinExistence type="predicted"/>
<accession>A0A6L2J2H6</accession>
<organism evidence="2">
    <name type="scientific">Tanacetum cinerariifolium</name>
    <name type="common">Dalmatian daisy</name>
    <name type="synonym">Chrysanthemum cinerariifolium</name>
    <dbReference type="NCBI Taxonomy" id="118510"/>
    <lineage>
        <taxon>Eukaryota</taxon>
        <taxon>Viridiplantae</taxon>
        <taxon>Streptophyta</taxon>
        <taxon>Embryophyta</taxon>
        <taxon>Tracheophyta</taxon>
        <taxon>Spermatophyta</taxon>
        <taxon>Magnoliopsida</taxon>
        <taxon>eudicotyledons</taxon>
        <taxon>Gunneridae</taxon>
        <taxon>Pentapetalae</taxon>
        <taxon>asterids</taxon>
        <taxon>campanulids</taxon>
        <taxon>Asterales</taxon>
        <taxon>Asteraceae</taxon>
        <taxon>Asteroideae</taxon>
        <taxon>Anthemideae</taxon>
        <taxon>Anthemidinae</taxon>
        <taxon>Tanacetum</taxon>
    </lineage>
</organism>